<feature type="chain" id="PRO_5044996360" description="RxLR effector protein" evidence="5">
    <location>
        <begin position="22"/>
        <end position="144"/>
    </location>
</feature>
<dbReference type="InterPro" id="IPR031825">
    <property type="entry name" value="RXLR"/>
</dbReference>
<comment type="caution">
    <text evidence="6">The sequence shown here is derived from an EMBL/GenBank/DDBJ whole genome shotgun (WGS) entry which is preliminary data.</text>
</comment>
<keyword evidence="3 5" id="KW-0964">Secreted</keyword>
<dbReference type="Pfam" id="PF16810">
    <property type="entry name" value="RXLR"/>
    <property type="match status" value="1"/>
</dbReference>
<evidence type="ECO:0000313" key="7">
    <source>
        <dbReference type="Proteomes" id="UP000198211"/>
    </source>
</evidence>
<dbReference type="AlphaFoldDB" id="A0A225VKT7"/>
<evidence type="ECO:0000256" key="2">
    <source>
        <dbReference type="ARBA" id="ARBA00010400"/>
    </source>
</evidence>
<sequence>MRLLLWFLLASLLTLLESVESASSSISHTDTNNEKDFNDGRVTARALDLADSNMNTKHLRSDDVKETLEIGAIEEERAFSAMARAKMFLNKMVDSLFKLGYKNGITPANLKNEIGSKRGTRKIINSYTDWFEHVLKPGNVPKNV</sequence>
<comment type="function">
    <text evidence="5">Effector that suppresses plant defense responses during pathogen infection.</text>
</comment>
<keyword evidence="7" id="KW-1185">Reference proteome</keyword>
<reference evidence="7" key="1">
    <citation type="submission" date="2017-03" db="EMBL/GenBank/DDBJ databases">
        <title>Phytopthora megakarya and P. palmivora, two closely related causual agents of cacao black pod achieved similar genome size and gene model numbers by different mechanisms.</title>
        <authorList>
            <person name="Ali S."/>
            <person name="Shao J."/>
            <person name="Larry D.J."/>
            <person name="Kronmiller B."/>
            <person name="Shen D."/>
            <person name="Strem M.D."/>
            <person name="Melnick R.L."/>
            <person name="Guiltinan M.J."/>
            <person name="Tyler B.M."/>
            <person name="Meinhardt L.W."/>
            <person name="Bailey B.A."/>
        </authorList>
    </citation>
    <scope>NUCLEOTIDE SEQUENCE [LARGE SCALE GENOMIC DNA]</scope>
    <source>
        <strain evidence="7">zdho120</strain>
    </source>
</reference>
<protein>
    <recommendedName>
        <fullName evidence="5">RxLR effector protein</fullName>
    </recommendedName>
</protein>
<dbReference type="EMBL" id="NBNE01004339">
    <property type="protein sequence ID" value="OWZ05619.1"/>
    <property type="molecule type" value="Genomic_DNA"/>
</dbReference>
<gene>
    <name evidence="6" type="ORF">PHMEG_00022258</name>
</gene>
<accession>A0A225VKT7</accession>
<keyword evidence="4 5" id="KW-0732">Signal</keyword>
<comment type="domain">
    <text evidence="5">The RxLR-dEER motif acts to carry the protein into the host cell cytoplasm through binding to cell surface phosphatidylinositol-3-phosphate.</text>
</comment>
<evidence type="ECO:0000256" key="5">
    <source>
        <dbReference type="RuleBase" id="RU367124"/>
    </source>
</evidence>
<comment type="subcellular location">
    <subcellularLocation>
        <location evidence="1 5">Secreted</location>
    </subcellularLocation>
</comment>
<feature type="signal peptide" evidence="5">
    <location>
        <begin position="1"/>
        <end position="21"/>
    </location>
</feature>
<proteinExistence type="inferred from homology"/>
<evidence type="ECO:0000256" key="3">
    <source>
        <dbReference type="ARBA" id="ARBA00022525"/>
    </source>
</evidence>
<organism evidence="6 7">
    <name type="scientific">Phytophthora megakarya</name>
    <dbReference type="NCBI Taxonomy" id="4795"/>
    <lineage>
        <taxon>Eukaryota</taxon>
        <taxon>Sar</taxon>
        <taxon>Stramenopiles</taxon>
        <taxon>Oomycota</taxon>
        <taxon>Peronosporomycetes</taxon>
        <taxon>Peronosporales</taxon>
        <taxon>Peronosporaceae</taxon>
        <taxon>Phytophthora</taxon>
    </lineage>
</organism>
<dbReference type="Proteomes" id="UP000198211">
    <property type="component" value="Unassembled WGS sequence"/>
</dbReference>
<evidence type="ECO:0000256" key="1">
    <source>
        <dbReference type="ARBA" id="ARBA00004613"/>
    </source>
</evidence>
<comment type="similarity">
    <text evidence="2 5">Belongs to the RxLR effector family.</text>
</comment>
<evidence type="ECO:0000313" key="6">
    <source>
        <dbReference type="EMBL" id="OWZ05619.1"/>
    </source>
</evidence>
<evidence type="ECO:0000256" key="4">
    <source>
        <dbReference type="ARBA" id="ARBA00022729"/>
    </source>
</evidence>
<name>A0A225VKT7_9STRA</name>